<protein>
    <recommendedName>
        <fullName evidence="2">Tetratricopeptide repeat-containing protein</fullName>
    </recommendedName>
</protein>
<evidence type="ECO:0000313" key="1">
    <source>
        <dbReference type="EMBL" id="EST49439.1"/>
    </source>
</evidence>
<sequence length="311" mass="36065">MDTKSFLRNGMVLMRECEYDEACECFIPACIQICSLIPCLIQIPELQIYIESTASEIQHIQAAFNCLSILAFAQYKAGHYSTASIVSTQLIRLLSRHGVLSHHALFNNIIYARSNAPMSAVSHCRRLQMDSSTRARASYELGMCYLDSDEDLAMEQFQLSNSLGYQMAEHAICELLHKKNLLDAKRARVNAKHCPGKRLFVKVLLHLNLQEPASKECRHMLQYKQLQIKYQLTYQFSIQMIYYKSSQLLFQKKYYKLESILTINFLNTHSPRSKLQNENTYKYQTLLSQYSITQSFIVTYTSYKFIFSVSR</sequence>
<proteinExistence type="predicted"/>
<evidence type="ECO:0008006" key="2">
    <source>
        <dbReference type="Google" id="ProtNLM"/>
    </source>
</evidence>
<gene>
    <name evidence="1" type="ORF">SS50377_10186</name>
</gene>
<organism evidence="1">
    <name type="scientific">Spironucleus salmonicida</name>
    <dbReference type="NCBI Taxonomy" id="348837"/>
    <lineage>
        <taxon>Eukaryota</taxon>
        <taxon>Metamonada</taxon>
        <taxon>Diplomonadida</taxon>
        <taxon>Hexamitidae</taxon>
        <taxon>Hexamitinae</taxon>
        <taxon>Spironucleus</taxon>
    </lineage>
</organism>
<reference evidence="1" key="1">
    <citation type="journal article" date="2014" name="PLoS Genet.">
        <title>The Genome of Spironucleus salmonicida Highlights a Fish Pathogen Adapted to Fluctuating Environments.</title>
        <authorList>
            <person name="Xu F."/>
            <person name="Jerlstrom-Hultqvist J."/>
            <person name="Einarsson E."/>
            <person name="Astvaldsson A."/>
            <person name="Svard S.G."/>
            <person name="Andersson J.O."/>
        </authorList>
    </citation>
    <scope>NUCLEOTIDE SEQUENCE</scope>
</reference>
<dbReference type="EMBL" id="KI545950">
    <property type="protein sequence ID" value="EST49439.1"/>
    <property type="molecule type" value="Genomic_DNA"/>
</dbReference>
<dbReference type="AlphaFoldDB" id="V6M7K3"/>
<name>V6M7K3_9EUKA</name>
<dbReference type="VEuPathDB" id="GiardiaDB:SS50377_25661"/>
<accession>V6M7K3</accession>